<gene>
    <name evidence="2" type="ORF">TG4357_03356</name>
</gene>
<keyword evidence="1" id="KW-1133">Transmembrane helix</keyword>
<accession>A0A0P1FJ88</accession>
<protein>
    <submittedName>
        <fullName evidence="2">Uncharacterized protein</fullName>
    </submittedName>
</protein>
<dbReference type="EMBL" id="CYSA01000027">
    <property type="protein sequence ID" value="CUH68039.1"/>
    <property type="molecule type" value="Genomic_DNA"/>
</dbReference>
<sequence length="104" mass="11099">MTYLKLTAYAAFVLSVIVLIVAIANEAVLLIGGSIWAALIGIAMLAASEAIGYLREMRDALVGARSDIDTASAQDRGAQSTDTAPELRSITEISNDLERIKTRM</sequence>
<evidence type="ECO:0000256" key="1">
    <source>
        <dbReference type="SAM" id="Phobius"/>
    </source>
</evidence>
<feature type="transmembrane region" description="Helical" evidence="1">
    <location>
        <begin position="7"/>
        <end position="24"/>
    </location>
</feature>
<dbReference type="AlphaFoldDB" id="A0A0P1FJ88"/>
<feature type="transmembrane region" description="Helical" evidence="1">
    <location>
        <begin position="30"/>
        <end position="48"/>
    </location>
</feature>
<proteinExistence type="predicted"/>
<dbReference type="RefSeq" id="WP_058264038.1">
    <property type="nucleotide sequence ID" value="NZ_CP051181.1"/>
</dbReference>
<reference evidence="2 3" key="1">
    <citation type="submission" date="2015-09" db="EMBL/GenBank/DDBJ databases">
        <authorList>
            <consortium name="Swine Surveillance"/>
        </authorList>
    </citation>
    <scope>NUCLEOTIDE SEQUENCE [LARGE SCALE GENOMIC DNA]</scope>
    <source>
        <strain evidence="2 3">CECT 4357</strain>
    </source>
</reference>
<evidence type="ECO:0000313" key="2">
    <source>
        <dbReference type="EMBL" id="CUH68039.1"/>
    </source>
</evidence>
<dbReference type="Proteomes" id="UP000051587">
    <property type="component" value="Unassembled WGS sequence"/>
</dbReference>
<keyword evidence="1" id="KW-0812">Transmembrane</keyword>
<keyword evidence="1" id="KW-0472">Membrane</keyword>
<keyword evidence="3" id="KW-1185">Reference proteome</keyword>
<organism evidence="2 3">
    <name type="scientific">Thalassovita gelatinovora</name>
    <name type="common">Thalassobius gelatinovorus</name>
    <dbReference type="NCBI Taxonomy" id="53501"/>
    <lineage>
        <taxon>Bacteria</taxon>
        <taxon>Pseudomonadati</taxon>
        <taxon>Pseudomonadota</taxon>
        <taxon>Alphaproteobacteria</taxon>
        <taxon>Rhodobacterales</taxon>
        <taxon>Roseobacteraceae</taxon>
        <taxon>Thalassovita</taxon>
    </lineage>
</organism>
<name>A0A0P1FJ88_THAGE</name>
<evidence type="ECO:0000313" key="3">
    <source>
        <dbReference type="Proteomes" id="UP000051587"/>
    </source>
</evidence>